<reference evidence="1 2" key="1">
    <citation type="submission" date="2019-04" db="EMBL/GenBank/DDBJ databases">
        <title>Streptomyces sp. nov. Bv016 isolated from bark of Buahinia variegata.</title>
        <authorList>
            <person name="Kanchanasin P."/>
            <person name="Tanasupawat S."/>
            <person name="Yuki M."/>
            <person name="Kudo T."/>
        </authorList>
    </citation>
    <scope>NUCLEOTIDE SEQUENCE [LARGE SCALE GENOMIC DNA]</scope>
    <source>
        <strain evidence="1 2">JCM 4765</strain>
    </source>
</reference>
<evidence type="ECO:0000313" key="2">
    <source>
        <dbReference type="Proteomes" id="UP000298513"/>
    </source>
</evidence>
<accession>A0A4Z1CYU5</accession>
<dbReference type="Proteomes" id="UP000298513">
    <property type="component" value="Unassembled WGS sequence"/>
</dbReference>
<evidence type="ECO:0000313" key="1">
    <source>
        <dbReference type="EMBL" id="TGN74398.1"/>
    </source>
</evidence>
<name>A0A4Z1CYU5_STRGP</name>
<sequence>MPKALRVELMSDQECEVRERLRARGLTPGTRPRLECTRLVGRGLTVPKVADLLECNDVTVRGAVHRFAARGLDALTDAPRPGRLGHP</sequence>
<keyword evidence="2" id="KW-1185">Reference proteome</keyword>
<dbReference type="AlphaFoldDB" id="A0A4Z1CYU5"/>
<proteinExistence type="predicted"/>
<dbReference type="RefSeq" id="WP_135794450.1">
    <property type="nucleotide sequence ID" value="NZ_JBEPFF010000018.1"/>
</dbReference>
<protein>
    <submittedName>
        <fullName evidence="1">Helix-turn-helix domain-containing protein</fullName>
    </submittedName>
</protein>
<dbReference type="EMBL" id="SRRU01000015">
    <property type="protein sequence ID" value="TGN74398.1"/>
    <property type="molecule type" value="Genomic_DNA"/>
</dbReference>
<organism evidence="1 2">
    <name type="scientific">Streptomyces griseoluteus</name>
    <dbReference type="NCBI Taxonomy" id="29306"/>
    <lineage>
        <taxon>Bacteria</taxon>
        <taxon>Bacillati</taxon>
        <taxon>Actinomycetota</taxon>
        <taxon>Actinomycetes</taxon>
        <taxon>Kitasatosporales</taxon>
        <taxon>Streptomycetaceae</taxon>
        <taxon>Streptomyces</taxon>
    </lineage>
</organism>
<gene>
    <name evidence="1" type="ORF">E5082_30365</name>
</gene>
<comment type="caution">
    <text evidence="1">The sequence shown here is derived from an EMBL/GenBank/DDBJ whole genome shotgun (WGS) entry which is preliminary data.</text>
</comment>
<dbReference type="Pfam" id="PF13551">
    <property type="entry name" value="HTH_29"/>
    <property type="match status" value="1"/>
</dbReference>